<dbReference type="GO" id="GO:0008168">
    <property type="term" value="F:methyltransferase activity"/>
    <property type="evidence" value="ECO:0007669"/>
    <property type="project" value="UniProtKB-KW"/>
</dbReference>
<dbReference type="Gene3D" id="3.40.50.150">
    <property type="entry name" value="Vaccinia Virus protein VP39"/>
    <property type="match status" value="1"/>
</dbReference>
<evidence type="ECO:0000313" key="1">
    <source>
        <dbReference type="EMBL" id="MCC8430372.1"/>
    </source>
</evidence>
<keyword evidence="1" id="KW-0489">Methyltransferase</keyword>
<dbReference type="Pfam" id="PF13578">
    <property type="entry name" value="Methyltransf_24"/>
    <property type="match status" value="1"/>
</dbReference>
<comment type="caution">
    <text evidence="1">The sequence shown here is derived from an EMBL/GenBank/DDBJ whole genome shotgun (WGS) entry which is preliminary data.</text>
</comment>
<reference evidence="1 2" key="1">
    <citation type="submission" date="2021-11" db="EMBL/GenBank/DDBJ databases">
        <authorList>
            <person name="Lee D.-H."/>
            <person name="Kim S.-B."/>
        </authorList>
    </citation>
    <scope>NUCLEOTIDE SEQUENCE [LARGE SCALE GENOMIC DNA]</scope>
    <source>
        <strain evidence="1 2">KCTC 52223</strain>
    </source>
</reference>
<gene>
    <name evidence="1" type="ORF">LJ725_15465</name>
</gene>
<protein>
    <submittedName>
        <fullName evidence="1">Class I SAM-dependent methyltransferase</fullName>
    </submittedName>
</protein>
<dbReference type="EMBL" id="JAJISD010000006">
    <property type="protein sequence ID" value="MCC8430372.1"/>
    <property type="molecule type" value="Genomic_DNA"/>
</dbReference>
<dbReference type="SUPFAM" id="SSF53335">
    <property type="entry name" value="S-adenosyl-L-methionine-dependent methyltransferases"/>
    <property type="match status" value="1"/>
</dbReference>
<dbReference type="RefSeq" id="WP_230551536.1">
    <property type="nucleotide sequence ID" value="NZ_JAJISD010000006.1"/>
</dbReference>
<evidence type="ECO:0000313" key="2">
    <source>
        <dbReference type="Proteomes" id="UP001198862"/>
    </source>
</evidence>
<accession>A0ABS8KWA1</accession>
<name>A0ABS8KWA1_9HYPH</name>
<dbReference type="Proteomes" id="UP001198862">
    <property type="component" value="Unassembled WGS sequence"/>
</dbReference>
<sequence>MSLWQRLLGANRSGRRRHVFFDYSYLPRERDWRRSPGVNALTRKAYERADDYKALLARFAAHRAWLEKIPARAGRDDPAPRWINGSFPALDAASLYGLLALHNPSIYVEVGSGNSTKFARRAIQDHRLRTRIVSIDPQPRREVDAICDEVIRRPCEDVDMAFFAGLPGDTLLFVDNSHRSFQNSDVTVFFMEILPVLRPGTIWGLHDIFFPLDYPQAWSGRFFNEQYLLMSYLMGGGGPDRILLPNALITSSPSLRPSALAIFDGPSFDGIEKHGGCFWMQRT</sequence>
<dbReference type="InterPro" id="IPR029063">
    <property type="entry name" value="SAM-dependent_MTases_sf"/>
</dbReference>
<organism evidence="1 2">
    <name type="scientific">Reyranella aquatilis</name>
    <dbReference type="NCBI Taxonomy" id="2035356"/>
    <lineage>
        <taxon>Bacteria</taxon>
        <taxon>Pseudomonadati</taxon>
        <taxon>Pseudomonadota</taxon>
        <taxon>Alphaproteobacteria</taxon>
        <taxon>Hyphomicrobiales</taxon>
        <taxon>Reyranellaceae</taxon>
        <taxon>Reyranella</taxon>
    </lineage>
</organism>
<keyword evidence="2" id="KW-1185">Reference proteome</keyword>
<dbReference type="GO" id="GO:0032259">
    <property type="term" value="P:methylation"/>
    <property type="evidence" value="ECO:0007669"/>
    <property type="project" value="UniProtKB-KW"/>
</dbReference>
<proteinExistence type="predicted"/>
<keyword evidence="1" id="KW-0808">Transferase</keyword>